<sequence>MQQPVIMNIQQNAGPQGYPPAPPAPGYPTQQQAAPAPAPIVIQQNKQGKSFGFICCILITFAIIVGSIANAIANRGPGFAVKDICDLDGQTFDLTENIILTEPQVNNDQYESNKNCQVTITVPDKQISLQFEHFEVESTMLGSCIDWLKIGDHTFCGSADDAFFTHDVGFDRNQEYSTGEQTLAFHWYTDYMTTDQGFRVILKHKNDQSKPDFFDNSNGFQSRLTASKKHKEQ</sequence>
<reference evidence="7" key="1">
    <citation type="journal article" date="2010" name="Science">
        <title>Plasticity of animal genome architecture unmasked by rapid evolution of a pelagic tunicate.</title>
        <authorList>
            <person name="Denoeud F."/>
            <person name="Henriet S."/>
            <person name="Mungpakdee S."/>
            <person name="Aury J.M."/>
            <person name="Da Silva C."/>
            <person name="Brinkmann H."/>
            <person name="Mikhaleva J."/>
            <person name="Olsen L.C."/>
            <person name="Jubin C."/>
            <person name="Canestro C."/>
            <person name="Bouquet J.M."/>
            <person name="Danks G."/>
            <person name="Poulain J."/>
            <person name="Campsteijn C."/>
            <person name="Adamski M."/>
            <person name="Cross I."/>
            <person name="Yadetie F."/>
            <person name="Muffato M."/>
            <person name="Louis A."/>
            <person name="Butcher S."/>
            <person name="Tsagkogeorga G."/>
            <person name="Konrad A."/>
            <person name="Singh S."/>
            <person name="Jensen M.F."/>
            <person name="Cong E.H."/>
            <person name="Eikeseth-Otteraa H."/>
            <person name="Noel B."/>
            <person name="Anthouard V."/>
            <person name="Porcel B.M."/>
            <person name="Kachouri-Lafond R."/>
            <person name="Nishino A."/>
            <person name="Ugolini M."/>
            <person name="Chourrout P."/>
            <person name="Nishida H."/>
            <person name="Aasland R."/>
            <person name="Huzurbazar S."/>
            <person name="Westhof E."/>
            <person name="Delsuc F."/>
            <person name="Lehrach H."/>
            <person name="Reinhardt R."/>
            <person name="Weissenbach J."/>
            <person name="Roy S.W."/>
            <person name="Artiguenave F."/>
            <person name="Postlethwait J.H."/>
            <person name="Manak J.R."/>
            <person name="Thompson E.M."/>
            <person name="Jaillon O."/>
            <person name="Du Pasquier L."/>
            <person name="Boudinot P."/>
            <person name="Liberles D.A."/>
            <person name="Volff J.N."/>
            <person name="Philippe H."/>
            <person name="Lenhard B."/>
            <person name="Roest Crollius H."/>
            <person name="Wincker P."/>
            <person name="Chourrout D."/>
        </authorList>
    </citation>
    <scope>NUCLEOTIDE SEQUENCE [LARGE SCALE GENOMIC DNA]</scope>
</reference>
<organism evidence="7">
    <name type="scientific">Oikopleura dioica</name>
    <name type="common">Tunicate</name>
    <dbReference type="NCBI Taxonomy" id="34765"/>
    <lineage>
        <taxon>Eukaryota</taxon>
        <taxon>Metazoa</taxon>
        <taxon>Chordata</taxon>
        <taxon>Tunicata</taxon>
        <taxon>Appendicularia</taxon>
        <taxon>Copelata</taxon>
        <taxon>Oikopleuridae</taxon>
        <taxon>Oikopleura</taxon>
    </lineage>
</organism>
<dbReference type="Gene3D" id="2.60.120.290">
    <property type="entry name" value="Spermadhesin, CUB domain"/>
    <property type="match status" value="1"/>
</dbReference>
<proteinExistence type="predicted"/>
<keyword evidence="1" id="KW-0677">Repeat</keyword>
<dbReference type="CDD" id="cd00041">
    <property type="entry name" value="CUB"/>
    <property type="match status" value="1"/>
</dbReference>
<gene>
    <name evidence="7" type="ORF">GSOID_T00020523001</name>
</gene>
<evidence type="ECO:0000313" key="7">
    <source>
        <dbReference type="EMBL" id="CBY39922.1"/>
    </source>
</evidence>
<dbReference type="SUPFAM" id="SSF49854">
    <property type="entry name" value="Spermadhesin, CUB domain"/>
    <property type="match status" value="1"/>
</dbReference>
<feature type="region of interest" description="Disordered" evidence="4">
    <location>
        <begin position="212"/>
        <end position="233"/>
    </location>
</feature>
<dbReference type="AlphaFoldDB" id="E4YWT9"/>
<comment type="caution">
    <text evidence="3">Lacks conserved residue(s) required for the propagation of feature annotation.</text>
</comment>
<protein>
    <recommendedName>
        <fullName evidence="6">CUB domain-containing protein</fullName>
    </recommendedName>
</protein>
<evidence type="ECO:0000256" key="1">
    <source>
        <dbReference type="ARBA" id="ARBA00022737"/>
    </source>
</evidence>
<keyword evidence="5" id="KW-0472">Membrane</keyword>
<evidence type="ECO:0000256" key="2">
    <source>
        <dbReference type="ARBA" id="ARBA00023157"/>
    </source>
</evidence>
<keyword evidence="5" id="KW-1133">Transmembrane helix</keyword>
<feature type="transmembrane region" description="Helical" evidence="5">
    <location>
        <begin position="51"/>
        <end position="73"/>
    </location>
</feature>
<evidence type="ECO:0000259" key="6">
    <source>
        <dbReference type="PROSITE" id="PS01180"/>
    </source>
</evidence>
<dbReference type="EMBL" id="FN655705">
    <property type="protein sequence ID" value="CBY39922.1"/>
    <property type="molecule type" value="Genomic_DNA"/>
</dbReference>
<evidence type="ECO:0000256" key="5">
    <source>
        <dbReference type="SAM" id="Phobius"/>
    </source>
</evidence>
<name>E4YWT9_OIKDI</name>
<feature type="compositionally biased region" description="Polar residues" evidence="4">
    <location>
        <begin position="215"/>
        <end position="225"/>
    </location>
</feature>
<evidence type="ECO:0000256" key="4">
    <source>
        <dbReference type="SAM" id="MobiDB-lite"/>
    </source>
</evidence>
<dbReference type="Pfam" id="PF00431">
    <property type="entry name" value="CUB"/>
    <property type="match status" value="1"/>
</dbReference>
<dbReference type="PROSITE" id="PS01180">
    <property type="entry name" value="CUB"/>
    <property type="match status" value="1"/>
</dbReference>
<accession>E4YWT9</accession>
<dbReference type="PANTHER" id="PTHR24251">
    <property type="entry name" value="OVOCHYMASE-RELATED"/>
    <property type="match status" value="1"/>
</dbReference>
<evidence type="ECO:0000256" key="3">
    <source>
        <dbReference type="PROSITE-ProRule" id="PRU00059"/>
    </source>
</evidence>
<dbReference type="InterPro" id="IPR035914">
    <property type="entry name" value="Sperma_CUB_dom_sf"/>
</dbReference>
<keyword evidence="5" id="KW-0812">Transmembrane</keyword>
<feature type="compositionally biased region" description="Pro residues" evidence="4">
    <location>
        <begin position="17"/>
        <end position="26"/>
    </location>
</feature>
<feature type="region of interest" description="Disordered" evidence="4">
    <location>
        <begin position="11"/>
        <end position="32"/>
    </location>
</feature>
<dbReference type="InterPro" id="IPR000859">
    <property type="entry name" value="CUB_dom"/>
</dbReference>
<keyword evidence="2" id="KW-1015">Disulfide bond</keyword>
<feature type="domain" description="CUB" evidence="6">
    <location>
        <begin position="85"/>
        <end position="205"/>
    </location>
</feature>
<dbReference type="Proteomes" id="UP000011014">
    <property type="component" value="Unassembled WGS sequence"/>
</dbReference>